<comment type="caution">
    <text evidence="1">The sequence shown here is derived from an EMBL/GenBank/DDBJ whole genome shotgun (WGS) entry which is preliminary data.</text>
</comment>
<accession>A0A415S984</accession>
<dbReference type="Proteomes" id="UP000285610">
    <property type="component" value="Unassembled WGS sequence"/>
</dbReference>
<evidence type="ECO:0000313" key="2">
    <source>
        <dbReference type="Proteomes" id="UP000285610"/>
    </source>
</evidence>
<protein>
    <submittedName>
        <fullName evidence="1">Uncharacterized protein</fullName>
    </submittedName>
</protein>
<name>A0A415S984_MEDGN</name>
<sequence>MFFIYYRAENPIRRVGWGFLLIFFVPEHKKRNFILVPNLTKSAMESIKKDEPKKKQIVIMKSKLDRYSLRIGRIKLYAEGKKRL</sequence>
<proteinExistence type="predicted"/>
<reference evidence="1 2" key="1">
    <citation type="submission" date="2018-08" db="EMBL/GenBank/DDBJ databases">
        <title>A genome reference for cultivated species of the human gut microbiota.</title>
        <authorList>
            <person name="Zou Y."/>
            <person name="Xue W."/>
            <person name="Luo G."/>
        </authorList>
    </citation>
    <scope>NUCLEOTIDE SEQUENCE [LARGE SCALE GENOMIC DNA]</scope>
    <source>
        <strain evidence="1 2">AF33-12</strain>
    </source>
</reference>
<evidence type="ECO:0000313" key="1">
    <source>
        <dbReference type="EMBL" id="RHM75890.1"/>
    </source>
</evidence>
<organism evidence="1 2">
    <name type="scientific">Mediterraneibacter gnavus</name>
    <name type="common">Ruminococcus gnavus</name>
    <dbReference type="NCBI Taxonomy" id="33038"/>
    <lineage>
        <taxon>Bacteria</taxon>
        <taxon>Bacillati</taxon>
        <taxon>Bacillota</taxon>
        <taxon>Clostridia</taxon>
        <taxon>Lachnospirales</taxon>
        <taxon>Lachnospiraceae</taxon>
        <taxon>Mediterraneibacter</taxon>
    </lineage>
</organism>
<dbReference type="AlphaFoldDB" id="A0A415S984"/>
<gene>
    <name evidence="1" type="ORF">DWZ50_09265</name>
</gene>
<dbReference type="EMBL" id="QRQE01000020">
    <property type="protein sequence ID" value="RHM75890.1"/>
    <property type="molecule type" value="Genomic_DNA"/>
</dbReference>